<keyword evidence="2" id="KW-1185">Reference proteome</keyword>
<dbReference type="EMBL" id="JAAGPU010000034">
    <property type="protein sequence ID" value="NEU06136.1"/>
    <property type="molecule type" value="Genomic_DNA"/>
</dbReference>
<reference evidence="1 2" key="1">
    <citation type="submission" date="2020-02" db="EMBL/GenBank/DDBJ databases">
        <title>Genome assembly of a novel Clostridium senegalense strain.</title>
        <authorList>
            <person name="Gupta T.B."/>
            <person name="Jauregui R."/>
            <person name="Maclean P."/>
            <person name="Nawarathana A."/>
            <person name="Brightwell G."/>
        </authorList>
    </citation>
    <scope>NUCLEOTIDE SEQUENCE [LARGE SCALE GENOMIC DNA]</scope>
    <source>
        <strain evidence="1 2">AGRFS4</strain>
    </source>
</reference>
<organism evidence="1 2">
    <name type="scientific">Clostridium senegalense</name>
    <dbReference type="NCBI Taxonomy" id="1465809"/>
    <lineage>
        <taxon>Bacteria</taxon>
        <taxon>Bacillati</taxon>
        <taxon>Bacillota</taxon>
        <taxon>Clostridia</taxon>
        <taxon>Eubacteriales</taxon>
        <taxon>Clostridiaceae</taxon>
        <taxon>Clostridium</taxon>
    </lineage>
</organism>
<evidence type="ECO:0000313" key="1">
    <source>
        <dbReference type="EMBL" id="NEU06136.1"/>
    </source>
</evidence>
<gene>
    <name evidence="1" type="ORF">G3M99_15020</name>
</gene>
<name>A0A6M0H5Y3_9CLOT</name>
<comment type="caution">
    <text evidence="1">The sequence shown here is derived from an EMBL/GenBank/DDBJ whole genome shotgun (WGS) entry which is preliminary data.</text>
</comment>
<evidence type="ECO:0000313" key="2">
    <source>
        <dbReference type="Proteomes" id="UP000481872"/>
    </source>
</evidence>
<dbReference type="AlphaFoldDB" id="A0A6M0H5Y3"/>
<proteinExistence type="predicted"/>
<dbReference type="InterPro" id="IPR015017">
    <property type="entry name" value="DUF1904"/>
</dbReference>
<dbReference type="SUPFAM" id="SSF55331">
    <property type="entry name" value="Tautomerase/MIF"/>
    <property type="match status" value="1"/>
</dbReference>
<sequence length="108" mass="12766">MPMLKIRGIEEEKILEVSTELINELEKIIKCPRDYFSIELVKSTYIMDGEKVKAPNIIEVSWFDRGQDIQDKVAKSITKHFKTEAMPCLDIIFHNLNEERYYENGEHF</sequence>
<dbReference type="RefSeq" id="WP_061994687.1">
    <property type="nucleotide sequence ID" value="NZ_JAAGPU010000034.1"/>
</dbReference>
<dbReference type="Gene3D" id="3.30.429.10">
    <property type="entry name" value="Macrophage Migration Inhibitory Factor"/>
    <property type="match status" value="1"/>
</dbReference>
<dbReference type="Pfam" id="PF08921">
    <property type="entry name" value="DUF1904"/>
    <property type="match status" value="1"/>
</dbReference>
<accession>A0A6M0H5Y3</accession>
<dbReference type="Proteomes" id="UP000481872">
    <property type="component" value="Unassembled WGS sequence"/>
</dbReference>
<dbReference type="InterPro" id="IPR014347">
    <property type="entry name" value="Tautomerase/MIF_sf"/>
</dbReference>
<protein>
    <submittedName>
        <fullName evidence="1">DUF1904 family protein</fullName>
    </submittedName>
</protein>